<organism evidence="3 4">
    <name type="scientific">Bythopirellula goksoeyrii</name>
    <dbReference type="NCBI Taxonomy" id="1400387"/>
    <lineage>
        <taxon>Bacteria</taxon>
        <taxon>Pseudomonadati</taxon>
        <taxon>Planctomycetota</taxon>
        <taxon>Planctomycetia</taxon>
        <taxon>Pirellulales</taxon>
        <taxon>Lacipirellulaceae</taxon>
        <taxon>Bythopirellula</taxon>
    </lineage>
</organism>
<protein>
    <submittedName>
        <fullName evidence="3">Inositol 2-dehydrogenase</fullName>
        <ecNumber evidence="3">1.1.1.18</ecNumber>
    </submittedName>
</protein>
<dbReference type="PANTHER" id="PTHR43818">
    <property type="entry name" value="BCDNA.GH03377"/>
    <property type="match status" value="1"/>
</dbReference>
<dbReference type="Proteomes" id="UP000323917">
    <property type="component" value="Chromosome"/>
</dbReference>
<dbReference type="EC" id="1.1.1.18" evidence="3"/>
<dbReference type="OrthoDB" id="9788246at2"/>
<dbReference type="GO" id="GO:0050112">
    <property type="term" value="F:inositol 2-dehydrogenase (NAD+) activity"/>
    <property type="evidence" value="ECO:0007669"/>
    <property type="project" value="UniProtKB-EC"/>
</dbReference>
<dbReference type="Pfam" id="PF01408">
    <property type="entry name" value="GFO_IDH_MocA"/>
    <property type="match status" value="1"/>
</dbReference>
<sequence>MKELSHKTRREFILNTATTLATSSLAAGMAVAETTGSKPSVGANDQIRYGVIGYGSRCKYVLSSMLTHEDAQCVALADVWKQHRDDGKAAIDKHYGNTECKTYTDFRKLLERQDIDAVLIATGDRWHATASMLAAEAGKDIYCEKPCGLTMGLCQQLDDTIQKTGRIFQAGTQRRSVPNFQTAVEFVHNGKLGKLHTLHASVYEPTLQNTWLSREEFDPDSLEWNMWLGPAMWRPYNHEYVEGKWRKVWDFDAGCSLLDWAAHTLDLCQWANGSDDTGPIEFEPLSDKIMCRYASGVEVSLDFLPEPFGKREPHFITRLGTCPVRFEGERGSVETGDEGEIVASTEALQAELPPSQKRIRGIDATLHTRNFLDCMRSRKEPNASNRIMRHSHVASHAAAIAWVLQRKLKFDPQSESFPEDAEANRFRERPIREWEV</sequence>
<keyword evidence="3" id="KW-0560">Oxidoreductase</keyword>
<dbReference type="AlphaFoldDB" id="A0A5B9QJN0"/>
<reference evidence="3 4" key="1">
    <citation type="submission" date="2019-08" db="EMBL/GenBank/DDBJ databases">
        <title>Deep-cultivation of Planctomycetes and their phenomic and genomic characterization uncovers novel biology.</title>
        <authorList>
            <person name="Wiegand S."/>
            <person name="Jogler M."/>
            <person name="Boedeker C."/>
            <person name="Pinto D."/>
            <person name="Vollmers J."/>
            <person name="Rivas-Marin E."/>
            <person name="Kohn T."/>
            <person name="Peeters S.H."/>
            <person name="Heuer A."/>
            <person name="Rast P."/>
            <person name="Oberbeckmann S."/>
            <person name="Bunk B."/>
            <person name="Jeske O."/>
            <person name="Meyerdierks A."/>
            <person name="Storesund J.E."/>
            <person name="Kallscheuer N."/>
            <person name="Luecker S."/>
            <person name="Lage O.M."/>
            <person name="Pohl T."/>
            <person name="Merkel B.J."/>
            <person name="Hornburger P."/>
            <person name="Mueller R.-W."/>
            <person name="Bruemmer F."/>
            <person name="Labrenz M."/>
            <person name="Spormann A.M."/>
            <person name="Op den Camp H."/>
            <person name="Overmann J."/>
            <person name="Amann R."/>
            <person name="Jetten M.S.M."/>
            <person name="Mascher T."/>
            <person name="Medema M.H."/>
            <person name="Devos D.P."/>
            <person name="Kaster A.-K."/>
            <person name="Ovreas L."/>
            <person name="Rohde M."/>
            <person name="Galperin M.Y."/>
            <person name="Jogler C."/>
        </authorList>
    </citation>
    <scope>NUCLEOTIDE SEQUENCE [LARGE SCALE GENOMIC DNA]</scope>
    <source>
        <strain evidence="3 4">Pr1d</strain>
    </source>
</reference>
<dbReference type="Gene3D" id="3.40.50.720">
    <property type="entry name" value="NAD(P)-binding Rossmann-like Domain"/>
    <property type="match status" value="1"/>
</dbReference>
<dbReference type="KEGG" id="bgok:Pr1d_51370"/>
<keyword evidence="4" id="KW-1185">Reference proteome</keyword>
<dbReference type="RefSeq" id="WP_148075968.1">
    <property type="nucleotide sequence ID" value="NZ_CP042913.1"/>
</dbReference>
<evidence type="ECO:0000313" key="3">
    <source>
        <dbReference type="EMBL" id="QEG37790.1"/>
    </source>
</evidence>
<dbReference type="InterPro" id="IPR006311">
    <property type="entry name" value="TAT_signal"/>
</dbReference>
<dbReference type="PROSITE" id="PS51318">
    <property type="entry name" value="TAT"/>
    <property type="match status" value="1"/>
</dbReference>
<dbReference type="EMBL" id="CP042913">
    <property type="protein sequence ID" value="QEG37790.1"/>
    <property type="molecule type" value="Genomic_DNA"/>
</dbReference>
<dbReference type="InterPro" id="IPR000683">
    <property type="entry name" value="Gfo/Idh/MocA-like_OxRdtase_N"/>
</dbReference>
<dbReference type="PANTHER" id="PTHR43818:SF5">
    <property type="entry name" value="OXIDOREDUCTASE FAMILY PROTEIN"/>
    <property type="match status" value="1"/>
</dbReference>
<evidence type="ECO:0000259" key="2">
    <source>
        <dbReference type="Pfam" id="PF19051"/>
    </source>
</evidence>
<name>A0A5B9QJN0_9BACT</name>
<dbReference type="Gene3D" id="3.30.360.10">
    <property type="entry name" value="Dihydrodipicolinate Reductase, domain 2"/>
    <property type="match status" value="1"/>
</dbReference>
<accession>A0A5B9QJN0</accession>
<dbReference type="InterPro" id="IPR043906">
    <property type="entry name" value="Gfo/Idh/MocA_OxRdtase_bact_C"/>
</dbReference>
<evidence type="ECO:0000313" key="4">
    <source>
        <dbReference type="Proteomes" id="UP000323917"/>
    </source>
</evidence>
<evidence type="ECO:0000259" key="1">
    <source>
        <dbReference type="Pfam" id="PF01408"/>
    </source>
</evidence>
<dbReference type="InterPro" id="IPR036291">
    <property type="entry name" value="NAD(P)-bd_dom_sf"/>
</dbReference>
<dbReference type="SUPFAM" id="SSF55347">
    <property type="entry name" value="Glyceraldehyde-3-phosphate dehydrogenase-like, C-terminal domain"/>
    <property type="match status" value="1"/>
</dbReference>
<dbReference type="InterPro" id="IPR050463">
    <property type="entry name" value="Gfo/Idh/MocA_oxidrdct_glycsds"/>
</dbReference>
<feature type="domain" description="Gfo/Idh/MocA-like oxidoreductase bacterial type C-terminal" evidence="2">
    <location>
        <begin position="218"/>
        <end position="283"/>
    </location>
</feature>
<gene>
    <name evidence="3" type="primary">iolG_13</name>
    <name evidence="3" type="ORF">Pr1d_51370</name>
</gene>
<feature type="domain" description="Gfo/Idh/MocA-like oxidoreductase N-terminal" evidence="1">
    <location>
        <begin position="47"/>
        <end position="171"/>
    </location>
</feature>
<feature type="domain" description="Gfo/Idh/MocA-like oxidoreductase bacterial type C-terminal" evidence="2">
    <location>
        <begin position="346"/>
        <end position="433"/>
    </location>
</feature>
<dbReference type="Pfam" id="PF19051">
    <property type="entry name" value="GFO_IDH_MocA_C2"/>
    <property type="match status" value="2"/>
</dbReference>
<dbReference type="GO" id="GO:0000166">
    <property type="term" value="F:nucleotide binding"/>
    <property type="evidence" value="ECO:0007669"/>
    <property type="project" value="InterPro"/>
</dbReference>
<dbReference type="SUPFAM" id="SSF51735">
    <property type="entry name" value="NAD(P)-binding Rossmann-fold domains"/>
    <property type="match status" value="1"/>
</dbReference>
<proteinExistence type="predicted"/>